<feature type="compositionally biased region" description="Polar residues" evidence="1">
    <location>
        <begin position="84"/>
        <end position="94"/>
    </location>
</feature>
<comment type="caution">
    <text evidence="2">The sequence shown here is derived from an EMBL/GenBank/DDBJ whole genome shotgun (WGS) entry which is preliminary data.</text>
</comment>
<evidence type="ECO:0008006" key="4">
    <source>
        <dbReference type="Google" id="ProtNLM"/>
    </source>
</evidence>
<gene>
    <name evidence="2" type="ORF">GCM10007874_58660</name>
</gene>
<feature type="compositionally biased region" description="Basic and acidic residues" evidence="1">
    <location>
        <begin position="7"/>
        <end position="17"/>
    </location>
</feature>
<proteinExistence type="predicted"/>
<reference evidence="3" key="1">
    <citation type="journal article" date="2019" name="Int. J. Syst. Evol. Microbiol.">
        <title>The Global Catalogue of Microorganisms (GCM) 10K type strain sequencing project: providing services to taxonomists for standard genome sequencing and annotation.</title>
        <authorList>
            <consortium name="The Broad Institute Genomics Platform"/>
            <consortium name="The Broad Institute Genome Sequencing Center for Infectious Disease"/>
            <person name="Wu L."/>
            <person name="Ma J."/>
        </authorList>
    </citation>
    <scope>NUCLEOTIDE SEQUENCE [LARGE SCALE GENOMIC DNA]</scope>
    <source>
        <strain evidence="3">NBRC 101365</strain>
    </source>
</reference>
<evidence type="ECO:0000313" key="2">
    <source>
        <dbReference type="EMBL" id="GLS22846.1"/>
    </source>
</evidence>
<evidence type="ECO:0000256" key="1">
    <source>
        <dbReference type="SAM" id="MobiDB-lite"/>
    </source>
</evidence>
<keyword evidence="3" id="KW-1185">Reference proteome</keyword>
<feature type="region of interest" description="Disordered" evidence="1">
    <location>
        <begin position="1"/>
        <end position="27"/>
    </location>
</feature>
<dbReference type="EMBL" id="BSPC01000066">
    <property type="protein sequence ID" value="GLS22846.1"/>
    <property type="molecule type" value="Genomic_DNA"/>
</dbReference>
<name>A0ABQ6CR72_9HYPH</name>
<protein>
    <recommendedName>
        <fullName evidence="4">H-NS histone family protein</fullName>
    </recommendedName>
</protein>
<sequence>MMAKARTVSDDIREAQQADKVSLPSPDATIFDGKSYDELVALSEILKAKIEQIRGSEIEKFRTEMAERARKLGLPVPEFGTSIAKKSQSKSGGQPQVPPEGVELFTNPANPDQKWWQGKKGKKPAWAG</sequence>
<feature type="compositionally biased region" description="Basic residues" evidence="1">
    <location>
        <begin position="117"/>
        <end position="128"/>
    </location>
</feature>
<feature type="region of interest" description="Disordered" evidence="1">
    <location>
        <begin position="80"/>
        <end position="128"/>
    </location>
</feature>
<accession>A0ABQ6CR72</accession>
<evidence type="ECO:0000313" key="3">
    <source>
        <dbReference type="Proteomes" id="UP001156882"/>
    </source>
</evidence>
<dbReference type="Proteomes" id="UP001156882">
    <property type="component" value="Unassembled WGS sequence"/>
</dbReference>
<dbReference type="RefSeq" id="WP_284315801.1">
    <property type="nucleotide sequence ID" value="NZ_BSPC01000066.1"/>
</dbReference>
<organism evidence="2 3">
    <name type="scientific">Labrys miyagiensis</name>
    <dbReference type="NCBI Taxonomy" id="346912"/>
    <lineage>
        <taxon>Bacteria</taxon>
        <taxon>Pseudomonadati</taxon>
        <taxon>Pseudomonadota</taxon>
        <taxon>Alphaproteobacteria</taxon>
        <taxon>Hyphomicrobiales</taxon>
        <taxon>Xanthobacteraceae</taxon>
        <taxon>Labrys</taxon>
    </lineage>
</organism>